<dbReference type="PANTHER" id="PTHR11908">
    <property type="entry name" value="XANTHINE DEHYDROGENASE"/>
    <property type="match status" value="1"/>
</dbReference>
<proteinExistence type="predicted"/>
<evidence type="ECO:0000313" key="4">
    <source>
        <dbReference type="EMBL" id="MCR0983597.1"/>
    </source>
</evidence>
<dbReference type="InterPro" id="IPR016208">
    <property type="entry name" value="Ald_Oxase/xanthine_DH-like"/>
</dbReference>
<feature type="domain" description="Aldehyde oxidase/xanthine dehydrogenase a/b hammerhead" evidence="3">
    <location>
        <begin position="23"/>
        <end position="132"/>
    </location>
</feature>
<protein>
    <submittedName>
        <fullName evidence="4">Xanthine dehydrogenase family protein molybdopterin-binding subunit</fullName>
    </submittedName>
</protein>
<dbReference type="InterPro" id="IPR046867">
    <property type="entry name" value="AldOxase/xan_DH_MoCoBD2"/>
</dbReference>
<sequence>MPDGSTPHIGPATIRIDGRAKVTGAARYASDEVVANPSWAFLVTSSIARGRIRGFRLEEARAVPGVLDILTHENVGGEAEKPKPMAGGDTTETMESDRIWHDGQIIAVVVAETFEAAREAAHKVRPDYEEEAPSASFGSPGAVEEVRKAGEHKDYRVGHAERAFRDAEFRVDQRYGTPTQHHNPIELFTTTCEWQDGKLTVYEPSQFVYGLRGNLAKQLRIQPESIRVVSRFVGGAFGSKGGITARTAWIAVAARRVGRPVKLVSTRDQGFTIVTYRAETRHHIQLGADRNGKLTAFRHEGWEVTSRPSQYNVSGTETTARIYACPNILTKVNIVHADRNTPGFMRAPPEGPYMFPLECAMDELAFALRMDPIELRRINDTQTDPATGLPFSSRSLMECFDKGAARFNWSARNPVPGAVRDGDWLVGYGCATAAYAANIGPGSAEVTLHPDGHARVRIAAHEIGNGAYTVIAITAAEQLGLEVSDVAVELGDTNLPAAGLAAGSNHTAAISHAVAKACDEVRERLARAATLANDSPFAGQDPAALSLSGRALVGPGGAQESLARALSRLGEGPLAVQAENIPKGVPPDAMEKLRQGQMAMSRGHSRDDVTAYAFGAQFVEVRVHARTREVRVPRALGAFASPRIVNPMAAHSQYMGGMIWGIGAALHEKTEIDPVAARYTNDNIAEYLIPVNADVRSVEVLMVPEKDETVNPLGIKGIGEIGIVGMNAAVANAVFNATGRRVRDLPIRIEDLL</sequence>
<dbReference type="InterPro" id="IPR008274">
    <property type="entry name" value="AldOxase/xan_DH_MoCoBD1"/>
</dbReference>
<dbReference type="SUPFAM" id="SSF54665">
    <property type="entry name" value="CO dehydrogenase molybdoprotein N-domain-like"/>
    <property type="match status" value="1"/>
</dbReference>
<gene>
    <name evidence="4" type="ORF">NRP21_16190</name>
</gene>
<evidence type="ECO:0000256" key="1">
    <source>
        <dbReference type="ARBA" id="ARBA00022505"/>
    </source>
</evidence>
<keyword evidence="5" id="KW-1185">Reference proteome</keyword>
<dbReference type="PANTHER" id="PTHR11908:SF132">
    <property type="entry name" value="ALDEHYDE OXIDASE 1-RELATED"/>
    <property type="match status" value="1"/>
</dbReference>
<organism evidence="4 5">
    <name type="scientific">Roseomonas populi</name>
    <dbReference type="NCBI Taxonomy" id="3121582"/>
    <lineage>
        <taxon>Bacteria</taxon>
        <taxon>Pseudomonadati</taxon>
        <taxon>Pseudomonadota</taxon>
        <taxon>Alphaproteobacteria</taxon>
        <taxon>Acetobacterales</taxon>
        <taxon>Roseomonadaceae</taxon>
        <taxon>Roseomonas</taxon>
    </lineage>
</organism>
<dbReference type="Proteomes" id="UP001524642">
    <property type="component" value="Unassembled WGS sequence"/>
</dbReference>
<evidence type="ECO:0000256" key="2">
    <source>
        <dbReference type="ARBA" id="ARBA00023002"/>
    </source>
</evidence>
<dbReference type="InterPro" id="IPR037165">
    <property type="entry name" value="AldOxase/xan_DH_Mopterin-bd_sf"/>
</dbReference>
<dbReference type="InterPro" id="IPR000674">
    <property type="entry name" value="Ald_Oxase/Xan_DH_a/b"/>
</dbReference>
<dbReference type="SUPFAM" id="SSF56003">
    <property type="entry name" value="Molybdenum cofactor-binding domain"/>
    <property type="match status" value="1"/>
</dbReference>
<dbReference type="Pfam" id="PF20256">
    <property type="entry name" value="MoCoBD_2"/>
    <property type="match status" value="1"/>
</dbReference>
<evidence type="ECO:0000313" key="5">
    <source>
        <dbReference type="Proteomes" id="UP001524642"/>
    </source>
</evidence>
<dbReference type="Gene3D" id="3.90.1170.50">
    <property type="entry name" value="Aldehyde oxidase/xanthine dehydrogenase, a/b hammerhead"/>
    <property type="match status" value="1"/>
</dbReference>
<dbReference type="Gene3D" id="3.30.365.10">
    <property type="entry name" value="Aldehyde oxidase/xanthine dehydrogenase, molybdopterin binding domain"/>
    <property type="match status" value="4"/>
</dbReference>
<dbReference type="Pfam" id="PF02738">
    <property type="entry name" value="MoCoBD_1"/>
    <property type="match status" value="1"/>
</dbReference>
<comment type="caution">
    <text evidence="4">The sequence shown here is derived from an EMBL/GenBank/DDBJ whole genome shotgun (WGS) entry which is preliminary data.</text>
</comment>
<dbReference type="Pfam" id="PF01315">
    <property type="entry name" value="Ald_Xan_dh_C"/>
    <property type="match status" value="1"/>
</dbReference>
<reference evidence="4 5" key="1">
    <citation type="submission" date="2022-06" db="EMBL/GenBank/DDBJ databases">
        <title>Roseomonas CN29.</title>
        <authorList>
            <person name="Cheng Y."/>
            <person name="He X."/>
        </authorList>
    </citation>
    <scope>NUCLEOTIDE SEQUENCE [LARGE SCALE GENOMIC DNA]</scope>
    <source>
        <strain evidence="4 5">CN29</strain>
    </source>
</reference>
<evidence type="ECO:0000259" key="3">
    <source>
        <dbReference type="SMART" id="SM01008"/>
    </source>
</evidence>
<dbReference type="SMART" id="SM01008">
    <property type="entry name" value="Ald_Xan_dh_C"/>
    <property type="match status" value="1"/>
</dbReference>
<name>A0ABT1X900_9PROT</name>
<dbReference type="InterPro" id="IPR036856">
    <property type="entry name" value="Ald_Oxase/Xan_DH_a/b_sf"/>
</dbReference>
<dbReference type="EMBL" id="JANJOU010000013">
    <property type="protein sequence ID" value="MCR0983597.1"/>
    <property type="molecule type" value="Genomic_DNA"/>
</dbReference>
<keyword evidence="2" id="KW-0560">Oxidoreductase</keyword>
<accession>A0ABT1X900</accession>
<dbReference type="RefSeq" id="WP_257717259.1">
    <property type="nucleotide sequence ID" value="NZ_JANJOU010000013.1"/>
</dbReference>
<keyword evidence="1" id="KW-0500">Molybdenum</keyword>